<evidence type="ECO:0000313" key="4">
    <source>
        <dbReference type="Proteomes" id="UP000293342"/>
    </source>
</evidence>
<protein>
    <submittedName>
        <fullName evidence="3">Uncharacterized protein</fullName>
    </submittedName>
</protein>
<feature type="transmembrane region" description="Helical" evidence="2">
    <location>
        <begin position="57"/>
        <end position="80"/>
    </location>
</feature>
<evidence type="ECO:0000256" key="1">
    <source>
        <dbReference type="SAM" id="MobiDB-lite"/>
    </source>
</evidence>
<evidence type="ECO:0000313" key="3">
    <source>
        <dbReference type="EMBL" id="TCC32647.1"/>
    </source>
</evidence>
<dbReference type="AlphaFoldDB" id="A0A4R0IIZ0"/>
<feature type="transmembrane region" description="Helical" evidence="2">
    <location>
        <begin position="12"/>
        <end position="37"/>
    </location>
</feature>
<sequence length="112" mass="12958">MAVIRRFHCLWQLWVLLFIQRFSVLACLPIALLSLVPGSLVFDQIPDIERRWLDTPIGLWQAGAAGFVHFLILVPAVFWLGRFRTDAMVPPVRSDDRWPRHNADGTPRRQNV</sequence>
<dbReference type="Proteomes" id="UP000293342">
    <property type="component" value="Unassembled WGS sequence"/>
</dbReference>
<comment type="caution">
    <text evidence="3">The sequence shown here is derived from an EMBL/GenBank/DDBJ whole genome shotgun (WGS) entry which is preliminary data.</text>
</comment>
<organism evidence="3 4">
    <name type="scientific">Kribbella capetownensis</name>
    <dbReference type="NCBI Taxonomy" id="1572659"/>
    <lineage>
        <taxon>Bacteria</taxon>
        <taxon>Bacillati</taxon>
        <taxon>Actinomycetota</taxon>
        <taxon>Actinomycetes</taxon>
        <taxon>Propionibacteriales</taxon>
        <taxon>Kribbellaceae</taxon>
        <taxon>Kribbella</taxon>
    </lineage>
</organism>
<feature type="region of interest" description="Disordered" evidence="1">
    <location>
        <begin position="91"/>
        <end position="112"/>
    </location>
</feature>
<dbReference type="EMBL" id="SJKD01000021">
    <property type="protein sequence ID" value="TCC32647.1"/>
    <property type="molecule type" value="Genomic_DNA"/>
</dbReference>
<accession>A0A4R0IIZ0</accession>
<gene>
    <name evidence="3" type="ORF">E0H75_42665</name>
</gene>
<keyword evidence="2" id="KW-0472">Membrane</keyword>
<keyword evidence="2" id="KW-0812">Transmembrane</keyword>
<keyword evidence="2" id="KW-1133">Transmembrane helix</keyword>
<evidence type="ECO:0000256" key="2">
    <source>
        <dbReference type="SAM" id="Phobius"/>
    </source>
</evidence>
<keyword evidence="4" id="KW-1185">Reference proteome</keyword>
<name>A0A4R0IIZ0_9ACTN</name>
<reference evidence="3 4" key="1">
    <citation type="submission" date="2019-02" db="EMBL/GenBank/DDBJ databases">
        <title>Kribbella capetownensis sp. nov. and Kribbella speibonae sp. nov., isolated from soil.</title>
        <authorList>
            <person name="Curtis S.M."/>
            <person name="Norton I."/>
            <person name="Everest G.J."/>
            <person name="Meyers P.R."/>
        </authorList>
    </citation>
    <scope>NUCLEOTIDE SEQUENCE [LARGE SCALE GENOMIC DNA]</scope>
    <source>
        <strain evidence="3 4">YM53</strain>
    </source>
</reference>
<feature type="compositionally biased region" description="Basic and acidic residues" evidence="1">
    <location>
        <begin position="93"/>
        <end position="112"/>
    </location>
</feature>
<dbReference type="OrthoDB" id="581211at2"/>
<proteinExistence type="predicted"/>
<dbReference type="RefSeq" id="WP_131519453.1">
    <property type="nucleotide sequence ID" value="NZ_SJKD01000021.1"/>
</dbReference>